<dbReference type="EMBL" id="JACEEZ010001399">
    <property type="protein sequence ID" value="KAG0729268.1"/>
    <property type="molecule type" value="Genomic_DNA"/>
</dbReference>
<name>A0A8J4YLG0_CHIOP</name>
<comment type="caution">
    <text evidence="1">The sequence shown here is derived from an EMBL/GenBank/DDBJ whole genome shotgun (WGS) entry which is preliminary data.</text>
</comment>
<dbReference type="OrthoDB" id="8195485at2759"/>
<protein>
    <submittedName>
        <fullName evidence="1">Uncharacterized protein</fullName>
    </submittedName>
</protein>
<dbReference type="Proteomes" id="UP000770661">
    <property type="component" value="Unassembled WGS sequence"/>
</dbReference>
<sequence>MFCAKKGQIESGQLPPCEDSLMQHTLRANIRRLSGDAALKTCQTSQHHQQDMAGEIDDGGSLKIRWMAGLPAPDVILNLISSHAEGRVDRQIALHTEWGLKCTVVCKLQGCSNMVGG</sequence>
<evidence type="ECO:0000313" key="1">
    <source>
        <dbReference type="EMBL" id="KAG0729268.1"/>
    </source>
</evidence>
<evidence type="ECO:0000313" key="2">
    <source>
        <dbReference type="Proteomes" id="UP000770661"/>
    </source>
</evidence>
<accession>A0A8J4YLG0</accession>
<organism evidence="1 2">
    <name type="scientific">Chionoecetes opilio</name>
    <name type="common">Atlantic snow crab</name>
    <name type="synonym">Cancer opilio</name>
    <dbReference type="NCBI Taxonomy" id="41210"/>
    <lineage>
        <taxon>Eukaryota</taxon>
        <taxon>Metazoa</taxon>
        <taxon>Ecdysozoa</taxon>
        <taxon>Arthropoda</taxon>
        <taxon>Crustacea</taxon>
        <taxon>Multicrustacea</taxon>
        <taxon>Malacostraca</taxon>
        <taxon>Eumalacostraca</taxon>
        <taxon>Eucarida</taxon>
        <taxon>Decapoda</taxon>
        <taxon>Pleocyemata</taxon>
        <taxon>Brachyura</taxon>
        <taxon>Eubrachyura</taxon>
        <taxon>Majoidea</taxon>
        <taxon>Majidae</taxon>
        <taxon>Chionoecetes</taxon>
    </lineage>
</organism>
<reference evidence="1" key="1">
    <citation type="submission" date="2020-07" db="EMBL/GenBank/DDBJ databases">
        <title>The High-quality genome of the commercially important snow crab, Chionoecetes opilio.</title>
        <authorList>
            <person name="Jeong J.-H."/>
            <person name="Ryu S."/>
        </authorList>
    </citation>
    <scope>NUCLEOTIDE SEQUENCE</scope>
    <source>
        <strain evidence="1">MADBK_172401_WGS</strain>
        <tissue evidence="1">Digestive gland</tissue>
    </source>
</reference>
<keyword evidence="2" id="KW-1185">Reference proteome</keyword>
<dbReference type="AlphaFoldDB" id="A0A8J4YLG0"/>
<proteinExistence type="predicted"/>
<gene>
    <name evidence="1" type="ORF">GWK47_030690</name>
</gene>